<feature type="domain" description="DDE Tnp4" evidence="11">
    <location>
        <begin position="623"/>
        <end position="725"/>
    </location>
</feature>
<dbReference type="GO" id="GO:0005634">
    <property type="term" value="C:nucleus"/>
    <property type="evidence" value="ECO:0007669"/>
    <property type="project" value="UniProtKB-SubCell"/>
</dbReference>
<dbReference type="InterPro" id="IPR058353">
    <property type="entry name" value="DUF8040"/>
</dbReference>
<evidence type="ECO:0000256" key="7">
    <source>
        <dbReference type="ARBA" id="ARBA00023242"/>
    </source>
</evidence>
<feature type="region of interest" description="Disordered" evidence="8">
    <location>
        <begin position="291"/>
        <end position="366"/>
    </location>
</feature>
<evidence type="ECO:0000313" key="14">
    <source>
        <dbReference type="Proteomes" id="UP000652761"/>
    </source>
</evidence>
<evidence type="ECO:0000259" key="10">
    <source>
        <dbReference type="Pfam" id="PF12776"/>
    </source>
</evidence>
<dbReference type="PANTHER" id="PTHR22930">
    <property type="match status" value="1"/>
</dbReference>
<dbReference type="Pfam" id="PF12776">
    <property type="entry name" value="Myb_DNA-bind_3"/>
    <property type="match status" value="1"/>
</dbReference>
<feature type="domain" description="DUF8040" evidence="12">
    <location>
        <begin position="494"/>
        <end position="585"/>
    </location>
</feature>
<accession>A0A843ULR0</accession>
<feature type="compositionally biased region" description="Polar residues" evidence="8">
    <location>
        <begin position="755"/>
        <end position="764"/>
    </location>
</feature>
<dbReference type="OrthoDB" id="630366at2759"/>
<dbReference type="GO" id="GO:0004518">
    <property type="term" value="F:nuclease activity"/>
    <property type="evidence" value="ECO:0007669"/>
    <property type="project" value="UniProtKB-KW"/>
</dbReference>
<name>A0A843ULR0_COLES</name>
<evidence type="ECO:0000256" key="1">
    <source>
        <dbReference type="ARBA" id="ARBA00001968"/>
    </source>
</evidence>
<evidence type="ECO:0000256" key="2">
    <source>
        <dbReference type="ARBA" id="ARBA00004123"/>
    </source>
</evidence>
<evidence type="ECO:0000256" key="8">
    <source>
        <dbReference type="SAM" id="MobiDB-lite"/>
    </source>
</evidence>
<evidence type="ECO:0000259" key="12">
    <source>
        <dbReference type="Pfam" id="PF26138"/>
    </source>
</evidence>
<dbReference type="InterPro" id="IPR045249">
    <property type="entry name" value="HARBI1-like"/>
</dbReference>
<reference evidence="13" key="1">
    <citation type="submission" date="2017-07" db="EMBL/GenBank/DDBJ databases">
        <title>Taro Niue Genome Assembly and Annotation.</title>
        <authorList>
            <person name="Atibalentja N."/>
            <person name="Keating K."/>
            <person name="Fields C.J."/>
        </authorList>
    </citation>
    <scope>NUCLEOTIDE SEQUENCE</scope>
    <source>
        <strain evidence="13">Niue_2</strain>
        <tissue evidence="13">Leaf</tissue>
    </source>
</reference>
<keyword evidence="9" id="KW-0732">Signal</keyword>
<evidence type="ECO:0000256" key="6">
    <source>
        <dbReference type="ARBA" id="ARBA00022801"/>
    </source>
</evidence>
<evidence type="ECO:0000259" key="11">
    <source>
        <dbReference type="Pfam" id="PF13359"/>
    </source>
</evidence>
<dbReference type="AlphaFoldDB" id="A0A843ULR0"/>
<dbReference type="GO" id="GO:0046872">
    <property type="term" value="F:metal ion binding"/>
    <property type="evidence" value="ECO:0007669"/>
    <property type="project" value="UniProtKB-KW"/>
</dbReference>
<feature type="signal peptide" evidence="9">
    <location>
        <begin position="1"/>
        <end position="22"/>
    </location>
</feature>
<dbReference type="InterPro" id="IPR024752">
    <property type="entry name" value="Myb/SANT-like_dom"/>
</dbReference>
<keyword evidence="14" id="KW-1185">Reference proteome</keyword>
<evidence type="ECO:0000256" key="3">
    <source>
        <dbReference type="ARBA" id="ARBA00006958"/>
    </source>
</evidence>
<feature type="chain" id="PRO_5032472311" description="Myb/SANT-like domain-containing protein" evidence="9">
    <location>
        <begin position="23"/>
        <end position="796"/>
    </location>
</feature>
<feature type="compositionally biased region" description="Acidic residues" evidence="8">
    <location>
        <begin position="301"/>
        <end position="316"/>
    </location>
</feature>
<feature type="region of interest" description="Disordered" evidence="8">
    <location>
        <begin position="744"/>
        <end position="796"/>
    </location>
</feature>
<dbReference type="Pfam" id="PF13359">
    <property type="entry name" value="DDE_Tnp_4"/>
    <property type="match status" value="1"/>
</dbReference>
<protein>
    <recommendedName>
        <fullName evidence="15">Myb/SANT-like domain-containing protein</fullName>
    </recommendedName>
</protein>
<comment type="cofactor">
    <cofactor evidence="1">
        <name>a divalent metal cation</name>
        <dbReference type="ChEBI" id="CHEBI:60240"/>
    </cofactor>
</comment>
<evidence type="ECO:0008006" key="15">
    <source>
        <dbReference type="Google" id="ProtNLM"/>
    </source>
</evidence>
<evidence type="ECO:0000256" key="9">
    <source>
        <dbReference type="SAM" id="SignalP"/>
    </source>
</evidence>
<organism evidence="13 14">
    <name type="scientific">Colocasia esculenta</name>
    <name type="common">Wild taro</name>
    <name type="synonym">Arum esculentum</name>
    <dbReference type="NCBI Taxonomy" id="4460"/>
    <lineage>
        <taxon>Eukaryota</taxon>
        <taxon>Viridiplantae</taxon>
        <taxon>Streptophyta</taxon>
        <taxon>Embryophyta</taxon>
        <taxon>Tracheophyta</taxon>
        <taxon>Spermatophyta</taxon>
        <taxon>Magnoliopsida</taxon>
        <taxon>Liliopsida</taxon>
        <taxon>Araceae</taxon>
        <taxon>Aroideae</taxon>
        <taxon>Colocasieae</taxon>
        <taxon>Colocasia</taxon>
    </lineage>
</organism>
<evidence type="ECO:0000313" key="13">
    <source>
        <dbReference type="EMBL" id="MQL87172.1"/>
    </source>
</evidence>
<dbReference type="GO" id="GO:0016787">
    <property type="term" value="F:hydrolase activity"/>
    <property type="evidence" value="ECO:0007669"/>
    <property type="project" value="UniProtKB-KW"/>
</dbReference>
<keyword evidence="5" id="KW-0479">Metal-binding</keyword>
<keyword evidence="4" id="KW-0540">Nuclease</keyword>
<feature type="compositionally biased region" description="Low complexity" evidence="8">
    <location>
        <begin position="782"/>
        <end position="796"/>
    </location>
</feature>
<evidence type="ECO:0000256" key="4">
    <source>
        <dbReference type="ARBA" id="ARBA00022722"/>
    </source>
</evidence>
<dbReference type="PANTHER" id="PTHR22930:SF259">
    <property type="entry name" value="OS08G0106900 PROTEIN"/>
    <property type="match status" value="1"/>
</dbReference>
<comment type="caution">
    <text evidence="13">The sequence shown here is derived from an EMBL/GenBank/DDBJ whole genome shotgun (WGS) entry which is preliminary data.</text>
</comment>
<evidence type="ECO:0000256" key="5">
    <source>
        <dbReference type="ARBA" id="ARBA00022723"/>
    </source>
</evidence>
<comment type="similarity">
    <text evidence="3">Belongs to the HARBI1 family.</text>
</comment>
<dbReference type="InterPro" id="IPR027806">
    <property type="entry name" value="HARBI1_dom"/>
</dbReference>
<proteinExistence type="inferred from homology"/>
<comment type="subcellular location">
    <subcellularLocation>
        <location evidence="2">Nucleus</location>
    </subcellularLocation>
</comment>
<keyword evidence="6" id="KW-0378">Hydrolase</keyword>
<sequence>MLLLPFARDRLRLFVFLPAATALLRIAPTVDDPRLSPHHSGWSSVTETLTPPVALLYHGEGLQEVVLEVTSSRRCELLPSSICFFLALFKNLSTDRHRELLPSSMCFFFLCTKTLPQFSIVRCYFRSFPAYWVLAHLIFRHKRMATQSKGRVPNWREDGDQVLVDILVEHKVQHDGFVNGTFTKEAWRMALRQFNDKTHLSYTLSNLKNRCKNLKKWYAMYVNLKSRSGWGWDDEKNMSVPPSEDAWDEMIAINKDYKTLKGKSFNFMDQMHIITATSMARGDLGAGDFGNSYLDQRDEPNMDDDDLFLDMNENDGDPNPLDNQQPTLTEDIPPQTTDHAPTPNSTPQTNVTVTQTSSRKKRRFSDSCNDSLEKIAKLGEGRLALQKEALELQKTVAPPVSSALDQLMKVDGIPDHLLYKAIDVMKGLDDRCIFLGLPVSPSIMDLNTAPTGQFLQNLMDEEDYWQEVDDTVILLHSSQVSSSAPGRPIYTNAGQGHRWVKEVMCDHLGRSYSFFRVHPSMFVKLRDKLIEKGVLQDTKNMSATEQLAIFLLEVGHGIGNRLLREWFQHSSETISRHFNNVLMGVLAIRRDYIKMPTQDSIVHRKIRHDPKFYPFFKNALGAIDGTHISAKIPLVDQPRYRNRKGETSQNVMGCVNFDMIFRSVVIGWEGSTADMRVLRWALESGGFKVPEGKYFLVDAGYANTPEFLAPYRGIRYHLSEYNSTRRTRLRYRSKKDLFKRSKFNYHHPSPEARQGSFSTFSNQQPRRKRKGLDLPLPVTIQEAEPAAPSPSLAVEE</sequence>
<dbReference type="Proteomes" id="UP000652761">
    <property type="component" value="Unassembled WGS sequence"/>
</dbReference>
<feature type="domain" description="Myb/SANT-like" evidence="10">
    <location>
        <begin position="155"/>
        <end position="249"/>
    </location>
</feature>
<feature type="compositionally biased region" description="Polar residues" evidence="8">
    <location>
        <begin position="321"/>
        <end position="357"/>
    </location>
</feature>
<dbReference type="EMBL" id="NMUH01000958">
    <property type="protein sequence ID" value="MQL87172.1"/>
    <property type="molecule type" value="Genomic_DNA"/>
</dbReference>
<gene>
    <name evidence="13" type="ORF">Taro_019712</name>
</gene>
<keyword evidence="7" id="KW-0539">Nucleus</keyword>
<dbReference type="Pfam" id="PF26138">
    <property type="entry name" value="DUF8040"/>
    <property type="match status" value="1"/>
</dbReference>